<feature type="non-terminal residue" evidence="19">
    <location>
        <position position="1"/>
    </location>
</feature>
<evidence type="ECO:0000256" key="16">
    <source>
        <dbReference type="PIRSR" id="PIRSR000894-2"/>
    </source>
</evidence>
<reference evidence="20" key="1">
    <citation type="submission" date="2011-02" db="EMBL/GenBank/DDBJ databases">
        <title>The Genome Sequence of Capsaspora owczarzaki ATCC 30864.</title>
        <authorList>
            <person name="Russ C."/>
            <person name="Cuomo C."/>
            <person name="Burger G."/>
            <person name="Gray M.W."/>
            <person name="Holland P.W.H."/>
            <person name="King N."/>
            <person name="Lang F.B.F."/>
            <person name="Roger A.J."/>
            <person name="Ruiz-Trillo I."/>
            <person name="Young S.K."/>
            <person name="Zeng Q."/>
            <person name="Gargeya S."/>
            <person name="Alvarado L."/>
            <person name="Berlin A."/>
            <person name="Chapman S.B."/>
            <person name="Chen Z."/>
            <person name="Freedman E."/>
            <person name="Gellesch M."/>
            <person name="Goldberg J."/>
            <person name="Griggs A."/>
            <person name="Gujja S."/>
            <person name="Heilman E."/>
            <person name="Heiman D."/>
            <person name="Howarth C."/>
            <person name="Mehta T."/>
            <person name="Neiman D."/>
            <person name="Pearson M."/>
            <person name="Roberts A."/>
            <person name="Saif S."/>
            <person name="Shea T."/>
            <person name="Shenoy N."/>
            <person name="Sisk P."/>
            <person name="Stolte C."/>
            <person name="Sykes S."/>
            <person name="White J."/>
            <person name="Yandava C."/>
            <person name="Haas B."/>
            <person name="Nusbaum C."/>
            <person name="Birren B."/>
        </authorList>
    </citation>
    <scope>NUCLEOTIDE SEQUENCE</scope>
    <source>
        <strain evidence="20">ATCC 30864</strain>
    </source>
</reference>
<dbReference type="Proteomes" id="UP000008743">
    <property type="component" value="Unassembled WGS sequence"/>
</dbReference>
<comment type="similarity">
    <text evidence="2">Belongs to the histidine acid phosphatase family. MINPP1 subfamily.</text>
</comment>
<keyword evidence="10" id="KW-0325">Glycoprotein</keyword>
<feature type="signal peptide" evidence="18">
    <location>
        <begin position="1"/>
        <end position="28"/>
    </location>
</feature>
<dbReference type="GO" id="GO:0003993">
    <property type="term" value="F:acid phosphatase activity"/>
    <property type="evidence" value="ECO:0007669"/>
    <property type="project" value="TreeGrafter"/>
</dbReference>
<sequence>MSLSVTTAVSALLLLLVVVMMATAGARADDVLPFPYNLGTTSIYHPFQDSSSYTLPPAGSVLVHSALLARHGSRYPTNIADFTDLDNVLYPIEGQITNPALQWLKSWEPPFTLTDEGLLVQRGMQEHYDLAQRLSFAFPDTFRAPYSPITYTVQATQVSRAAQSAASFTYGLFEGNGQLEQKYSPVAIWSNSMNADFTLRFFDACPAYNTYLDSDASSAESNKYISSAAMKAVAARISATLNVTSFSLTPVQALEIYSMCQYEVAVLNITNQFCALIDPSDVDTLNYVDDLLTYWQIGYGNTINYNIASPLLQDIISTLVSTSRSPGLAASLRFAHAETVAPLIALLGLYKDGTPLRASASPAAIANRLWRGSSIIPFAANLHFAMYFTPGERATSNYVVGLFHNEMQVAWPGCEADALNTFYCPLDVIQRIYADQLSVSFDSTCGIGGSSPSSSTNKWAVDQPYGAVIVTLLFFAGVVVALVAVRIRANRRRSHYQSLN</sequence>
<dbReference type="CDD" id="cd07061">
    <property type="entry name" value="HP_HAP_like"/>
    <property type="match status" value="1"/>
</dbReference>
<dbReference type="Pfam" id="PF00328">
    <property type="entry name" value="His_Phos_2"/>
    <property type="match status" value="1"/>
</dbReference>
<gene>
    <name evidence="19" type="ORF">CAOG_005422</name>
</gene>
<evidence type="ECO:0000256" key="5">
    <source>
        <dbReference type="ARBA" id="ARBA00018097"/>
    </source>
</evidence>
<feature type="disulfide bond" evidence="16">
    <location>
        <begin position="260"/>
        <end position="274"/>
    </location>
</feature>
<organism evidence="19 20">
    <name type="scientific">Capsaspora owczarzaki (strain ATCC 30864)</name>
    <dbReference type="NCBI Taxonomy" id="595528"/>
    <lineage>
        <taxon>Eukaryota</taxon>
        <taxon>Filasterea</taxon>
        <taxon>Capsaspora</taxon>
    </lineage>
</organism>
<dbReference type="EC" id="3.1.3.80" evidence="3"/>
<feature type="transmembrane region" description="Helical" evidence="17">
    <location>
        <begin position="465"/>
        <end position="485"/>
    </location>
</feature>
<keyword evidence="16" id="KW-1015">Disulfide bond</keyword>
<dbReference type="FunCoup" id="A0A0D2UI93">
    <property type="interactions" value="181"/>
</dbReference>
<comment type="catalytic activity">
    <reaction evidence="14">
        <text>1D-myo-inositol hexakisphosphate + H2O = 1D-myo-inositol 1,2,4,5,6-pentakisphosphate + phosphate</text>
        <dbReference type="Rhea" id="RHEA:16989"/>
        <dbReference type="ChEBI" id="CHEBI:15377"/>
        <dbReference type="ChEBI" id="CHEBI:43474"/>
        <dbReference type="ChEBI" id="CHEBI:57798"/>
        <dbReference type="ChEBI" id="CHEBI:58130"/>
        <dbReference type="EC" id="3.1.3.62"/>
    </reaction>
    <physiologicalReaction direction="left-to-right" evidence="14">
        <dbReference type="Rhea" id="RHEA:16990"/>
    </physiologicalReaction>
</comment>
<evidence type="ECO:0000256" key="4">
    <source>
        <dbReference type="ARBA" id="ARBA00013040"/>
    </source>
</evidence>
<evidence type="ECO:0000256" key="11">
    <source>
        <dbReference type="ARBA" id="ARBA00031642"/>
    </source>
</evidence>
<dbReference type="PhylomeDB" id="A0A0D2UI93"/>
<evidence type="ECO:0000256" key="9">
    <source>
        <dbReference type="ARBA" id="ARBA00023136"/>
    </source>
</evidence>
<keyword evidence="6" id="KW-1003">Cell membrane</keyword>
<evidence type="ECO:0000256" key="14">
    <source>
        <dbReference type="ARBA" id="ARBA00043691"/>
    </source>
</evidence>
<dbReference type="InterPro" id="IPR029033">
    <property type="entry name" value="His_PPase_superfam"/>
</dbReference>
<dbReference type="STRING" id="595528.A0A0D2UI93"/>
<dbReference type="PANTHER" id="PTHR20963">
    <property type="entry name" value="MULTIPLE INOSITOL POLYPHOSPHATE PHOSPHATASE-RELATED"/>
    <property type="match status" value="1"/>
</dbReference>
<dbReference type="Gene3D" id="3.40.50.1240">
    <property type="entry name" value="Phosphoglycerate mutase-like"/>
    <property type="match status" value="1"/>
</dbReference>
<comment type="catalytic activity">
    <reaction evidence="12">
        <text>1D-myo-inositol 1,2,5,6-tetrakisphosphate + H2O = 1D-myo-inositol 1,2,6-trisphosphate + phosphate</text>
        <dbReference type="Rhea" id="RHEA:77119"/>
        <dbReference type="ChEBI" id="CHEBI:15377"/>
        <dbReference type="ChEBI" id="CHEBI:43474"/>
        <dbReference type="ChEBI" id="CHEBI:195535"/>
        <dbReference type="ChEBI" id="CHEBI:195537"/>
        <dbReference type="EC" id="3.1.3.62"/>
    </reaction>
    <physiologicalReaction direction="left-to-right" evidence="12">
        <dbReference type="Rhea" id="RHEA:77120"/>
    </physiologicalReaction>
</comment>
<evidence type="ECO:0000256" key="7">
    <source>
        <dbReference type="ARBA" id="ARBA00022729"/>
    </source>
</evidence>
<comment type="catalytic activity">
    <reaction evidence="13">
        <text>1D-myo-inositol 1,2,4,5,6-pentakisphosphate + H2O = 1D-myo-inositol 1,2,5,6-tetrakisphosphate + phosphate</text>
        <dbReference type="Rhea" id="RHEA:77115"/>
        <dbReference type="ChEBI" id="CHEBI:15377"/>
        <dbReference type="ChEBI" id="CHEBI:43474"/>
        <dbReference type="ChEBI" id="CHEBI:57798"/>
        <dbReference type="ChEBI" id="CHEBI:195535"/>
        <dbReference type="EC" id="3.1.3.62"/>
    </reaction>
    <physiologicalReaction direction="left-to-right" evidence="13">
        <dbReference type="Rhea" id="RHEA:77116"/>
    </physiologicalReaction>
</comment>
<evidence type="ECO:0000256" key="18">
    <source>
        <dbReference type="SAM" id="SignalP"/>
    </source>
</evidence>
<dbReference type="GO" id="GO:0034417">
    <property type="term" value="F:bisphosphoglycerate 3-phosphatase activity"/>
    <property type="evidence" value="ECO:0007669"/>
    <property type="project" value="UniProtKB-EC"/>
</dbReference>
<evidence type="ECO:0000256" key="3">
    <source>
        <dbReference type="ARBA" id="ARBA00012976"/>
    </source>
</evidence>
<dbReference type="eggNOG" id="KOG1382">
    <property type="taxonomic scope" value="Eukaryota"/>
</dbReference>
<accession>A0A0D2UI93</accession>
<evidence type="ECO:0000256" key="10">
    <source>
        <dbReference type="ARBA" id="ARBA00023180"/>
    </source>
</evidence>
<evidence type="ECO:0000256" key="17">
    <source>
        <dbReference type="SAM" id="Phobius"/>
    </source>
</evidence>
<dbReference type="PANTHER" id="PTHR20963:SF8">
    <property type="entry name" value="MULTIPLE INOSITOL POLYPHOSPHATE PHOSPHATASE 1"/>
    <property type="match status" value="1"/>
</dbReference>
<evidence type="ECO:0000313" key="19">
    <source>
        <dbReference type="EMBL" id="KJE94851.1"/>
    </source>
</evidence>
<dbReference type="EMBL" id="KE346368">
    <property type="protein sequence ID" value="KJE94851.1"/>
    <property type="molecule type" value="Genomic_DNA"/>
</dbReference>
<dbReference type="AlphaFoldDB" id="A0A0D2UI93"/>
<evidence type="ECO:0000256" key="2">
    <source>
        <dbReference type="ARBA" id="ARBA00008422"/>
    </source>
</evidence>
<evidence type="ECO:0000256" key="6">
    <source>
        <dbReference type="ARBA" id="ARBA00022475"/>
    </source>
</evidence>
<proteinExistence type="inferred from homology"/>
<dbReference type="InterPro" id="IPR000560">
    <property type="entry name" value="His_Pase_clade-2"/>
</dbReference>
<feature type="disulfide bond" evidence="16">
    <location>
        <begin position="414"/>
        <end position="424"/>
    </location>
</feature>
<keyword evidence="9 17" id="KW-0472">Membrane</keyword>
<dbReference type="RefSeq" id="XP_004346095.2">
    <property type="nucleotide sequence ID" value="XM_004346045.2"/>
</dbReference>
<keyword evidence="7 18" id="KW-0732">Signal</keyword>
<evidence type="ECO:0000256" key="8">
    <source>
        <dbReference type="ARBA" id="ARBA00022801"/>
    </source>
</evidence>
<keyword evidence="8" id="KW-0378">Hydrolase</keyword>
<dbReference type="SUPFAM" id="SSF53254">
    <property type="entry name" value="Phosphoglycerate mutase-like"/>
    <property type="match status" value="1"/>
</dbReference>
<dbReference type="InterPro" id="IPR016274">
    <property type="entry name" value="Histidine_acid_Pase_euk"/>
</dbReference>
<evidence type="ECO:0000256" key="13">
    <source>
        <dbReference type="ARBA" id="ARBA00043671"/>
    </source>
</evidence>
<dbReference type="InParanoid" id="A0A0D2UI93"/>
<dbReference type="GO" id="GO:0005886">
    <property type="term" value="C:plasma membrane"/>
    <property type="evidence" value="ECO:0007669"/>
    <property type="project" value="UniProtKB-SubCell"/>
</dbReference>
<keyword evidence="17" id="KW-0812">Transmembrane</keyword>
<dbReference type="GO" id="GO:0052745">
    <property type="term" value="F:inositol phosphate phosphatase activity"/>
    <property type="evidence" value="ECO:0007669"/>
    <property type="project" value="TreeGrafter"/>
</dbReference>
<keyword evidence="17" id="KW-1133">Transmembrane helix</keyword>
<dbReference type="EC" id="3.1.3.62" evidence="4"/>
<feature type="chain" id="PRO_5002252838" description="Multiple inositol polyphosphate phosphatase 1" evidence="18">
    <location>
        <begin position="29"/>
        <end position="500"/>
    </location>
</feature>
<evidence type="ECO:0000256" key="1">
    <source>
        <dbReference type="ARBA" id="ARBA00004236"/>
    </source>
</evidence>
<dbReference type="PIRSF" id="PIRSF000894">
    <property type="entry name" value="Acid_phosphatase"/>
    <property type="match status" value="1"/>
</dbReference>
<keyword evidence="20" id="KW-1185">Reference proteome</keyword>
<comment type="catalytic activity">
    <reaction evidence="15">
        <text>(2R)-2,3-bisphosphoglycerate + H2O = (2R)-2-phosphoglycerate + phosphate</text>
        <dbReference type="Rhea" id="RHEA:27381"/>
        <dbReference type="ChEBI" id="CHEBI:15377"/>
        <dbReference type="ChEBI" id="CHEBI:43474"/>
        <dbReference type="ChEBI" id="CHEBI:58248"/>
        <dbReference type="ChEBI" id="CHEBI:58289"/>
        <dbReference type="EC" id="3.1.3.80"/>
    </reaction>
    <physiologicalReaction direction="left-to-right" evidence="15">
        <dbReference type="Rhea" id="RHEA:27382"/>
    </physiologicalReaction>
</comment>
<name>A0A0D2UI93_CAPO3</name>
<dbReference type="OrthoDB" id="6509975at2759"/>
<comment type="subcellular location">
    <subcellularLocation>
        <location evidence="1">Cell membrane</location>
    </subcellularLocation>
</comment>
<evidence type="ECO:0000256" key="12">
    <source>
        <dbReference type="ARBA" id="ARBA00043668"/>
    </source>
</evidence>
<evidence type="ECO:0000256" key="15">
    <source>
        <dbReference type="ARBA" id="ARBA00043832"/>
    </source>
</evidence>
<evidence type="ECO:0000313" key="20">
    <source>
        <dbReference type="Proteomes" id="UP000008743"/>
    </source>
</evidence>
<protein>
    <recommendedName>
        <fullName evidence="5">Multiple inositol polyphosphate phosphatase 1</fullName>
        <ecNumber evidence="4">3.1.3.62</ecNumber>
        <ecNumber evidence="3">3.1.3.80</ecNumber>
    </recommendedName>
    <alternativeName>
        <fullName evidence="11">2,3-bisphosphoglycerate 3-phosphatase</fullName>
    </alternativeName>
</protein>